<reference evidence="2" key="1">
    <citation type="submission" date="2019-02" db="EMBL/GenBank/DDBJ databases">
        <authorList>
            <person name="Gruber-Vodicka R. H."/>
            <person name="Seah K. B. B."/>
        </authorList>
    </citation>
    <scope>NUCLEOTIDE SEQUENCE</scope>
    <source>
        <strain evidence="2">BECK_BZ131</strain>
    </source>
</reference>
<organism evidence="2">
    <name type="scientific">Candidatus Kentrum sp. FW</name>
    <dbReference type="NCBI Taxonomy" id="2126338"/>
    <lineage>
        <taxon>Bacteria</taxon>
        <taxon>Pseudomonadati</taxon>
        <taxon>Pseudomonadota</taxon>
        <taxon>Gammaproteobacteria</taxon>
        <taxon>Candidatus Kentrum</taxon>
    </lineage>
</organism>
<feature type="signal peptide" evidence="1">
    <location>
        <begin position="1"/>
        <end position="29"/>
    </location>
</feature>
<keyword evidence="1" id="KW-0732">Signal</keyword>
<protein>
    <recommendedName>
        <fullName evidence="3">Secreted protein</fullName>
    </recommendedName>
</protein>
<sequence>MNSLRAGFARAAFSTYACLLSNSLMTFWAATGTPARSEDGGSAMFIQVVVVLGGDDAADHHDIFAIQQKGSGLSFFH</sequence>
<proteinExistence type="predicted"/>
<evidence type="ECO:0000256" key="1">
    <source>
        <dbReference type="SAM" id="SignalP"/>
    </source>
</evidence>
<evidence type="ECO:0008006" key="3">
    <source>
        <dbReference type="Google" id="ProtNLM"/>
    </source>
</evidence>
<gene>
    <name evidence="2" type="ORF">BECKFW1821C_GA0114237_12031</name>
</gene>
<feature type="chain" id="PRO_5019154599" description="Secreted protein" evidence="1">
    <location>
        <begin position="30"/>
        <end position="77"/>
    </location>
</feature>
<name>A0A450U4I9_9GAMM</name>
<accession>A0A450U4I9</accession>
<evidence type="ECO:0000313" key="2">
    <source>
        <dbReference type="EMBL" id="VFJ78780.1"/>
    </source>
</evidence>
<dbReference type="EMBL" id="CAADFE010000203">
    <property type="protein sequence ID" value="VFJ78780.1"/>
    <property type="molecule type" value="Genomic_DNA"/>
</dbReference>
<dbReference type="AlphaFoldDB" id="A0A450U4I9"/>